<reference evidence="4 6" key="3">
    <citation type="journal article" date="2021" name="Arch. Microbiol.">
        <title>Cellulosimicrobium fucosivorans sp. nov., isolated from San Elijo Lagoon, contains a fucose metabolic pathway linked to carotenoid production.</title>
        <authorList>
            <person name="Aviles F.A."/>
            <person name="Kyndt J.A."/>
        </authorList>
    </citation>
    <scope>NUCLEOTIDE SEQUENCE [LARGE SCALE GENOMIC DNA]</scope>
    <source>
        <strain evidence="4 6">SE3</strain>
    </source>
</reference>
<accession>A0A6N7ZE29</accession>
<protein>
    <submittedName>
        <fullName evidence="3">Uncharacterized protein</fullName>
    </submittedName>
</protein>
<evidence type="ECO:0000313" key="4">
    <source>
        <dbReference type="EMBL" id="NDO89943.1"/>
    </source>
</evidence>
<keyword evidence="6" id="KW-1185">Reference proteome</keyword>
<dbReference type="EMBL" id="JAAFAN010000032">
    <property type="protein sequence ID" value="NDO89943.1"/>
    <property type="molecule type" value="Genomic_DNA"/>
</dbReference>
<evidence type="ECO:0000313" key="3">
    <source>
        <dbReference type="EMBL" id="MTG87696.1"/>
    </source>
</evidence>
<sequence length="81" mass="8080">MATVVPHPVHPSQPDAPREGASPTPLPPSYAPRAARDDEPGVARSAAPVAVSVGLLFGLAVAAAFVGRGLIEMLTSLVGGS</sequence>
<evidence type="ECO:0000313" key="6">
    <source>
        <dbReference type="Proteomes" id="UP000471672"/>
    </source>
</evidence>
<dbReference type="EMBL" id="WMKA01000003">
    <property type="protein sequence ID" value="MTG87696.1"/>
    <property type="molecule type" value="Genomic_DNA"/>
</dbReference>
<feature type="region of interest" description="Disordered" evidence="1">
    <location>
        <begin position="1"/>
        <end position="43"/>
    </location>
</feature>
<reference evidence="4" key="2">
    <citation type="submission" date="2020-01" db="EMBL/GenBank/DDBJ databases">
        <authorList>
            <person name="Aviles F."/>
            <person name="Meyer T.E."/>
            <person name="Kyndt J.A."/>
        </authorList>
    </citation>
    <scope>NUCLEOTIDE SEQUENCE</scope>
    <source>
        <strain evidence="4">SE3</strain>
    </source>
</reference>
<gene>
    <name evidence="3" type="ORF">GJV82_01820</name>
    <name evidence="4" type="ORF">GYH36_10760</name>
</gene>
<evidence type="ECO:0000256" key="1">
    <source>
        <dbReference type="SAM" id="MobiDB-lite"/>
    </source>
</evidence>
<feature type="transmembrane region" description="Helical" evidence="2">
    <location>
        <begin position="46"/>
        <end position="66"/>
    </location>
</feature>
<dbReference type="Proteomes" id="UP000471672">
    <property type="component" value="Unassembled WGS sequence"/>
</dbReference>
<name>A0A6N7ZE29_9MICO</name>
<evidence type="ECO:0000313" key="5">
    <source>
        <dbReference type="Proteomes" id="UP000440668"/>
    </source>
</evidence>
<comment type="caution">
    <text evidence="3">The sequence shown here is derived from an EMBL/GenBank/DDBJ whole genome shotgun (WGS) entry which is preliminary data.</text>
</comment>
<keyword evidence="2" id="KW-0472">Membrane</keyword>
<dbReference type="GeneID" id="32511071"/>
<organism evidence="3 5">
    <name type="scientific">Cellulosimicrobium composti</name>
    <dbReference type="NCBI Taxonomy" id="2672572"/>
    <lineage>
        <taxon>Bacteria</taxon>
        <taxon>Bacillati</taxon>
        <taxon>Actinomycetota</taxon>
        <taxon>Actinomycetes</taxon>
        <taxon>Micrococcales</taxon>
        <taxon>Promicromonosporaceae</taxon>
        <taxon>Cellulosimicrobium</taxon>
    </lineage>
</organism>
<keyword evidence="2" id="KW-0812">Transmembrane</keyword>
<dbReference type="Proteomes" id="UP000440668">
    <property type="component" value="Unassembled WGS sequence"/>
</dbReference>
<keyword evidence="2" id="KW-1133">Transmembrane helix</keyword>
<reference evidence="3 5" key="1">
    <citation type="submission" date="2019-11" db="EMBL/GenBank/DDBJ databases">
        <title>Cellulosimicrobium composti sp. nov. isolated from a compost.</title>
        <authorList>
            <person name="Yang Y."/>
        </authorList>
    </citation>
    <scope>NUCLEOTIDE SEQUENCE [LARGE SCALE GENOMIC DNA]</scope>
    <source>
        <strain evidence="3 5">BIT-GX5</strain>
    </source>
</reference>
<evidence type="ECO:0000256" key="2">
    <source>
        <dbReference type="SAM" id="Phobius"/>
    </source>
</evidence>
<dbReference type="RefSeq" id="WP_024841810.1">
    <property type="nucleotide sequence ID" value="NZ_JAAFAN010000032.1"/>
</dbReference>
<proteinExistence type="predicted"/>
<dbReference type="AlphaFoldDB" id="A0A6N7ZE29"/>